<proteinExistence type="predicted"/>
<feature type="compositionally biased region" description="Basic residues" evidence="1">
    <location>
        <begin position="506"/>
        <end position="516"/>
    </location>
</feature>
<protein>
    <recommendedName>
        <fullName evidence="2">DUF222 domain-containing protein</fullName>
    </recommendedName>
</protein>
<dbReference type="Gene3D" id="1.10.30.50">
    <property type="match status" value="1"/>
</dbReference>
<evidence type="ECO:0000259" key="2">
    <source>
        <dbReference type="Pfam" id="PF02720"/>
    </source>
</evidence>
<feature type="domain" description="DUF222" evidence="2">
    <location>
        <begin position="27"/>
        <end position="224"/>
    </location>
</feature>
<organism evidence="3 4">
    <name type="scientific">Microbacterium suwonense</name>
    <dbReference type="NCBI Taxonomy" id="683047"/>
    <lineage>
        <taxon>Bacteria</taxon>
        <taxon>Bacillati</taxon>
        <taxon>Actinomycetota</taxon>
        <taxon>Actinomycetes</taxon>
        <taxon>Micrococcales</taxon>
        <taxon>Microbacteriaceae</taxon>
        <taxon>Microbacterium</taxon>
    </lineage>
</organism>
<dbReference type="CDD" id="cd00085">
    <property type="entry name" value="HNHc"/>
    <property type="match status" value="1"/>
</dbReference>
<dbReference type="EMBL" id="AP027728">
    <property type="protein sequence ID" value="BDZ37751.1"/>
    <property type="molecule type" value="Genomic_DNA"/>
</dbReference>
<feature type="compositionally biased region" description="Basic and acidic residues" evidence="1">
    <location>
        <begin position="242"/>
        <end position="251"/>
    </location>
</feature>
<keyword evidence="4" id="KW-1185">Reference proteome</keyword>
<reference evidence="4" key="1">
    <citation type="journal article" date="2019" name="Int. J. Syst. Evol. Microbiol.">
        <title>The Global Catalogue of Microorganisms (GCM) 10K type strain sequencing project: providing services to taxonomists for standard genome sequencing and annotation.</title>
        <authorList>
            <consortium name="The Broad Institute Genomics Platform"/>
            <consortium name="The Broad Institute Genome Sequencing Center for Infectious Disease"/>
            <person name="Wu L."/>
            <person name="Ma J."/>
        </authorList>
    </citation>
    <scope>NUCLEOTIDE SEQUENCE [LARGE SCALE GENOMIC DNA]</scope>
    <source>
        <strain evidence="4">NBRC 106310</strain>
    </source>
</reference>
<name>A0ABN6WZB6_9MICO</name>
<evidence type="ECO:0000256" key="1">
    <source>
        <dbReference type="SAM" id="MobiDB-lite"/>
    </source>
</evidence>
<dbReference type="RefSeq" id="WP_286301569.1">
    <property type="nucleotide sequence ID" value="NZ_AP027728.1"/>
</dbReference>
<sequence length="554" mass="59911">MSTALISRLEEQGALLDEWIRTRRQIAALEAHASELLARRVTLMDADVAEAPMHRDAIWRSMIAEYSAAGRIAKGSLEHAFADAHLLSESFPTLKASFRAGEISAGHVREILRASSEVTRGVSDGALPADTLTLYEAGALEFAAREAPARTRAHVRELAAALAGLTIADRHRVAAAEREVNIRPIGDGLALLQAVLPEHLAVAIMDRLTRMARHQKQHPDHRTPTLPDDERDAESQGPDAEGDGRGARADDAGADANGAIFGADTFTRDPFPDEVDADAESAAYWEHIEKMIATGPQVTRIPADTRSLDQIRADLLTDLLLGASPTTVQGTGLENITAHLQVTVSRSTLTDADDLPALLDGHGPIHPDVARALASGATSWSRLFLDPTGLVTETDAYTPTAAMRRHLRARDQHCRFPGCRMPVHRCDTDHTFDHAKGGRTALNNLAHLCRTHHALKHPDVPDAHRWSARRSPTGPSNGPAPPAGSTRTGRPDGSCSYPWNQGRQDRTHHHPARPHAKWLPTTSTHPSEIKGTSASPARRAHALLQLISFSSGSD</sequence>
<feature type="region of interest" description="Disordered" evidence="1">
    <location>
        <begin position="212"/>
        <end position="254"/>
    </location>
</feature>
<dbReference type="InterPro" id="IPR003870">
    <property type="entry name" value="DUF222"/>
</dbReference>
<dbReference type="Pfam" id="PF02720">
    <property type="entry name" value="DUF222"/>
    <property type="match status" value="1"/>
</dbReference>
<feature type="compositionally biased region" description="Polar residues" evidence="1">
    <location>
        <begin position="520"/>
        <end position="535"/>
    </location>
</feature>
<gene>
    <name evidence="3" type="ORF">GCM10025863_03650</name>
</gene>
<evidence type="ECO:0000313" key="4">
    <source>
        <dbReference type="Proteomes" id="UP001321543"/>
    </source>
</evidence>
<feature type="compositionally biased region" description="Basic and acidic residues" evidence="1">
    <location>
        <begin position="456"/>
        <end position="465"/>
    </location>
</feature>
<dbReference type="Proteomes" id="UP001321543">
    <property type="component" value="Chromosome"/>
</dbReference>
<feature type="region of interest" description="Disordered" evidence="1">
    <location>
        <begin position="456"/>
        <end position="536"/>
    </location>
</feature>
<dbReference type="InterPro" id="IPR003615">
    <property type="entry name" value="HNH_nuc"/>
</dbReference>
<accession>A0ABN6WZB6</accession>
<evidence type="ECO:0000313" key="3">
    <source>
        <dbReference type="EMBL" id="BDZ37751.1"/>
    </source>
</evidence>